<protein>
    <recommendedName>
        <fullName evidence="1">F-box domain-containing protein</fullName>
    </recommendedName>
</protein>
<dbReference type="Proteomes" id="UP000759131">
    <property type="component" value="Unassembled WGS sequence"/>
</dbReference>
<dbReference type="InterPro" id="IPR001810">
    <property type="entry name" value="F-box_dom"/>
</dbReference>
<dbReference type="SUPFAM" id="SSF52047">
    <property type="entry name" value="RNI-like"/>
    <property type="match status" value="1"/>
</dbReference>
<dbReference type="PANTHER" id="PTHR20933">
    <property type="entry name" value="F-BOX ONLY PROTEIN 33"/>
    <property type="match status" value="1"/>
</dbReference>
<dbReference type="AlphaFoldDB" id="A0A7R9KHA0"/>
<name>A0A7R9KHA0_9ACAR</name>
<dbReference type="OrthoDB" id="3219396at2759"/>
<accession>A0A7R9KHA0</accession>
<dbReference type="EMBL" id="CAJPIZ010000955">
    <property type="protein sequence ID" value="CAG2102601.1"/>
    <property type="molecule type" value="Genomic_DNA"/>
</dbReference>
<feature type="domain" description="F-box" evidence="1">
    <location>
        <begin position="41"/>
        <end position="87"/>
    </location>
</feature>
<evidence type="ECO:0000313" key="3">
    <source>
        <dbReference type="Proteomes" id="UP000759131"/>
    </source>
</evidence>
<evidence type="ECO:0000313" key="2">
    <source>
        <dbReference type="EMBL" id="CAD7622171.1"/>
    </source>
</evidence>
<dbReference type="InterPro" id="IPR036047">
    <property type="entry name" value="F-box-like_dom_sf"/>
</dbReference>
<dbReference type="PROSITE" id="PS50181">
    <property type="entry name" value="FBOX"/>
    <property type="match status" value="1"/>
</dbReference>
<dbReference type="Gene3D" id="3.80.10.10">
    <property type="entry name" value="Ribonuclease Inhibitor"/>
    <property type="match status" value="1"/>
</dbReference>
<reference evidence="2" key="1">
    <citation type="submission" date="2020-11" db="EMBL/GenBank/DDBJ databases">
        <authorList>
            <person name="Tran Van P."/>
        </authorList>
    </citation>
    <scope>NUCLEOTIDE SEQUENCE</scope>
</reference>
<dbReference type="InterPro" id="IPR032675">
    <property type="entry name" value="LRR_dom_sf"/>
</dbReference>
<proteinExistence type="predicted"/>
<dbReference type="PANTHER" id="PTHR20933:SF4">
    <property type="entry name" value="F-BOX INVOLVED IN POLYQ PATHOGENESIS, ISOFORM A"/>
    <property type="match status" value="1"/>
</dbReference>
<dbReference type="GO" id="GO:0031398">
    <property type="term" value="P:positive regulation of protein ubiquitination"/>
    <property type="evidence" value="ECO:0007669"/>
    <property type="project" value="TreeGrafter"/>
</dbReference>
<keyword evidence="3" id="KW-1185">Reference proteome</keyword>
<organism evidence="2">
    <name type="scientific">Medioppia subpectinata</name>
    <dbReference type="NCBI Taxonomy" id="1979941"/>
    <lineage>
        <taxon>Eukaryota</taxon>
        <taxon>Metazoa</taxon>
        <taxon>Ecdysozoa</taxon>
        <taxon>Arthropoda</taxon>
        <taxon>Chelicerata</taxon>
        <taxon>Arachnida</taxon>
        <taxon>Acari</taxon>
        <taxon>Acariformes</taxon>
        <taxon>Sarcoptiformes</taxon>
        <taxon>Oribatida</taxon>
        <taxon>Brachypylina</taxon>
        <taxon>Oppioidea</taxon>
        <taxon>Oppiidae</taxon>
        <taxon>Medioppia</taxon>
    </lineage>
</organism>
<evidence type="ECO:0000259" key="1">
    <source>
        <dbReference type="PROSITE" id="PS50181"/>
    </source>
</evidence>
<dbReference type="Pfam" id="PF12937">
    <property type="entry name" value="F-box-like"/>
    <property type="match status" value="1"/>
</dbReference>
<dbReference type="EMBL" id="OC855530">
    <property type="protein sequence ID" value="CAD7622171.1"/>
    <property type="molecule type" value="Genomic_DNA"/>
</dbReference>
<dbReference type="SUPFAM" id="SSF81383">
    <property type="entry name" value="F-box domain"/>
    <property type="match status" value="1"/>
</dbReference>
<dbReference type="SMART" id="SM00256">
    <property type="entry name" value="FBOX"/>
    <property type="match status" value="1"/>
</dbReference>
<gene>
    <name evidence="2" type="ORF">OSB1V03_LOCUS2638</name>
</gene>
<dbReference type="Gene3D" id="1.20.1280.50">
    <property type="match status" value="1"/>
</dbReference>
<sequence>MDRRLSMWAVTDVSSAALANIKESSQVGSSLHVKNGGLNHLTTLDKLPDKIVLKIFTYLPHREVSRLARVCKKWRMISCDSKLWTHVSLRPDVSGLHVTSMESLLALISIRFVIFMEGFMRKIYNFINGLEVLHLVGTYEKAVEEEEEEIYEVVNIHKLKSAVPNLRVVNLFGINFVDDSHVDSLSNLQSDHMMSVEWEKTSIQELDITATELSTECLIDVLCRIPSIRYLSAGQQDCFTDLVLNEFMEKGYTKSLISLDLDRNENVSEEVLLKFLKIQAPLLRGLQLSGLPHLTESFWTTVLPWLKNIRVLVMGMPEGCCQKIHQKIHIDSLIDSIANNCGQVERIEGRWDSETLRFSDRSSKAVDAIRMKCLRLRCLCLSDGKYFEMVKSNFERADRATVVRSTTNCRVTLVYLLYNYRDLIFN</sequence>